<dbReference type="InterPro" id="IPR016161">
    <property type="entry name" value="Ald_DH/histidinol_DH"/>
</dbReference>
<evidence type="ECO:0000256" key="3">
    <source>
        <dbReference type="ARBA" id="ARBA00024226"/>
    </source>
</evidence>
<dbReference type="SUPFAM" id="SSF53720">
    <property type="entry name" value="ALDH-like"/>
    <property type="match status" value="1"/>
</dbReference>
<proteinExistence type="inferred from homology"/>
<dbReference type="Gene3D" id="3.40.605.10">
    <property type="entry name" value="Aldehyde Dehydrogenase, Chain A, domain 1"/>
    <property type="match status" value="1"/>
</dbReference>
<keyword evidence="9" id="KW-1185">Reference proteome</keyword>
<dbReference type="EC" id="1.2.1.3" evidence="3"/>
<name>A0A9W8QSM1_9HYPO</name>
<dbReference type="InterPro" id="IPR016162">
    <property type="entry name" value="Ald_DH_N"/>
</dbReference>
<protein>
    <recommendedName>
        <fullName evidence="3">aldehyde dehydrogenase (NAD(+))</fullName>
        <ecNumber evidence="3">1.2.1.3</ecNumber>
    </recommendedName>
</protein>
<comment type="similarity">
    <text evidence="1 6">Belongs to the aldehyde dehydrogenase family.</text>
</comment>
<reference evidence="8" key="1">
    <citation type="submission" date="2022-09" db="EMBL/GenBank/DDBJ databases">
        <title>Fusarium specimens isolated from Avocado Roots.</title>
        <authorList>
            <person name="Stajich J."/>
            <person name="Roper C."/>
            <person name="Heimlech-Rivalta G."/>
        </authorList>
    </citation>
    <scope>NUCLEOTIDE SEQUENCE</scope>
    <source>
        <strain evidence="8">A02</strain>
    </source>
</reference>
<sequence length="1043" mass="114168">MGYYYPISHHLHSLMPPLGSALAILRRAKFADLPVQMIQRPYGQFLESSVARQPGATFDVPERTAHPVLIARSLLQIALSLQLLSNTGSARSLQSAKGASHRYFEAATQYVTSQDLLLGSYDGLETLMLEGLYQINEGNLRQGWLAFRRAIGIAQVMKVPIQSQKEEEDDESEPDPSINQVLTKSQFLWFRLNYSDRFLSLMLGLPFAAADDSFVSSRVMAADVPVGRLERMHTIIMGRLISRNQRITAAHHTTQALQSELEETDSIDQELQRVLRQFPGHWWLSPHLCDLTTGAIDSLEETSRLLAQVNQASLLLLLHLPYAIQGFSSSPQLDYAYNMHNTIKASRDVLSRFVLYRKFNQVPSCCRAVDSKALTASASLVLAHLDGHRLGRANVLMHQRLEDLGLVQMAIKSIEGLVALSPKSQGEIEARVLKGLLDTEARAADGVLHTIHFDEWGSGGECYVFEEGETLDFRAPYFGRVRIEPLEVRPNPRAAAPGGPLDRQFGIATSTSSSEEIEAWPSLQSVAPGNAVASLAGLDSMVSSNSFTPNDGLLEETDLPWNTDNLPTKLFINNKFVESKSGRYLTVYNPKDGCLVSDKVALADAADVEDAVVAAEAAFPTWRKTPPNIRRDMLLNLATLILKHSQALAAMTRLTLGGPVSVVGGMEVGFAVEALRYFAGWTDKLAGETYPEEDGFFKIVRQEPLGVVSAITPWNAPIGSFCAKAAPALATGNCFIIKLSEKTPFAGLAMGSLVKAAGFPPGVFQILSGDGSTGAAISSHMRIRKVSFTGSTLTGKKIQEMAARSNLKRVTLELGGKSPALVFDDANLDNAVTWCVNAIIINTGQACFAATRVYVQSRIYHAFVNKYKALVEEKTQFVGDPDDPKTIVGPVVDEAQFNRVMGFIDRGRSQGKLLVGGRRMYEKGYYVAPTIFLDVAEDAEIISQEIFGPVVVINKFETEEEVIKLANDTCYGLMAGVFTRDITRAMRLSAELDSGMVGVNAVSTVFWQTPFGGTKESGVGRENGVHVIRSYTEPKTVFINMNA</sequence>
<gene>
    <name evidence="8" type="ORF">NW755_013487</name>
</gene>
<dbReference type="InterPro" id="IPR015590">
    <property type="entry name" value="Aldehyde_DH_dom"/>
</dbReference>
<dbReference type="GO" id="GO:0004029">
    <property type="term" value="F:aldehyde dehydrogenase (NAD+) activity"/>
    <property type="evidence" value="ECO:0007669"/>
    <property type="project" value="UniProtKB-EC"/>
</dbReference>
<feature type="domain" description="Aldehyde dehydrogenase" evidence="7">
    <location>
        <begin position="576"/>
        <end position="1037"/>
    </location>
</feature>
<dbReference type="Gene3D" id="3.40.309.10">
    <property type="entry name" value="Aldehyde Dehydrogenase, Chain A, domain 2"/>
    <property type="match status" value="1"/>
</dbReference>
<evidence type="ECO:0000256" key="4">
    <source>
        <dbReference type="ARBA" id="ARBA00049194"/>
    </source>
</evidence>
<evidence type="ECO:0000256" key="1">
    <source>
        <dbReference type="ARBA" id="ARBA00009986"/>
    </source>
</evidence>
<dbReference type="EMBL" id="JAOQAV010000084">
    <property type="protein sequence ID" value="KAJ4178000.1"/>
    <property type="molecule type" value="Genomic_DNA"/>
</dbReference>
<dbReference type="Proteomes" id="UP001152087">
    <property type="component" value="Unassembled WGS sequence"/>
</dbReference>
<evidence type="ECO:0000256" key="2">
    <source>
        <dbReference type="ARBA" id="ARBA00023002"/>
    </source>
</evidence>
<dbReference type="PROSITE" id="PS00687">
    <property type="entry name" value="ALDEHYDE_DEHYDR_GLU"/>
    <property type="match status" value="1"/>
</dbReference>
<comment type="caution">
    <text evidence="8">The sequence shown here is derived from an EMBL/GenBank/DDBJ whole genome shotgun (WGS) entry which is preliminary data.</text>
</comment>
<dbReference type="FunFam" id="3.40.309.10:FF:000049">
    <property type="entry name" value="Aldehyde dehydrogenase"/>
    <property type="match status" value="1"/>
</dbReference>
<organism evidence="8 9">
    <name type="scientific">Fusarium falciforme</name>
    <dbReference type="NCBI Taxonomy" id="195108"/>
    <lineage>
        <taxon>Eukaryota</taxon>
        <taxon>Fungi</taxon>
        <taxon>Dikarya</taxon>
        <taxon>Ascomycota</taxon>
        <taxon>Pezizomycotina</taxon>
        <taxon>Sordariomycetes</taxon>
        <taxon>Hypocreomycetidae</taxon>
        <taxon>Hypocreales</taxon>
        <taxon>Nectriaceae</taxon>
        <taxon>Fusarium</taxon>
        <taxon>Fusarium solani species complex</taxon>
    </lineage>
</organism>
<comment type="catalytic activity">
    <reaction evidence="4">
        <text>an aldehyde + NAD(+) + H2O = a carboxylate + NADH + 2 H(+)</text>
        <dbReference type="Rhea" id="RHEA:16185"/>
        <dbReference type="ChEBI" id="CHEBI:15377"/>
        <dbReference type="ChEBI" id="CHEBI:15378"/>
        <dbReference type="ChEBI" id="CHEBI:17478"/>
        <dbReference type="ChEBI" id="CHEBI:29067"/>
        <dbReference type="ChEBI" id="CHEBI:57540"/>
        <dbReference type="ChEBI" id="CHEBI:57945"/>
        <dbReference type="EC" id="1.2.1.3"/>
    </reaction>
</comment>
<accession>A0A9W8QSM1</accession>
<dbReference type="InterPro" id="IPR016163">
    <property type="entry name" value="Ald_DH_C"/>
</dbReference>
<dbReference type="InterPro" id="IPR029510">
    <property type="entry name" value="Ald_DH_CS_GLU"/>
</dbReference>
<dbReference type="PANTHER" id="PTHR11699">
    <property type="entry name" value="ALDEHYDE DEHYDROGENASE-RELATED"/>
    <property type="match status" value="1"/>
</dbReference>
<dbReference type="CDD" id="cd12148">
    <property type="entry name" value="fungal_TF_MHR"/>
    <property type="match status" value="1"/>
</dbReference>
<evidence type="ECO:0000313" key="8">
    <source>
        <dbReference type="EMBL" id="KAJ4178000.1"/>
    </source>
</evidence>
<evidence type="ECO:0000256" key="6">
    <source>
        <dbReference type="RuleBase" id="RU003345"/>
    </source>
</evidence>
<evidence type="ECO:0000259" key="7">
    <source>
        <dbReference type="Pfam" id="PF00171"/>
    </source>
</evidence>
<dbReference type="Pfam" id="PF00171">
    <property type="entry name" value="Aldedh"/>
    <property type="match status" value="1"/>
</dbReference>
<dbReference type="FunFam" id="3.40.605.10:FF:000007">
    <property type="entry name" value="NAD/NADP-dependent betaine aldehyde dehydrogenase"/>
    <property type="match status" value="1"/>
</dbReference>
<dbReference type="AlphaFoldDB" id="A0A9W8QSM1"/>
<feature type="active site" evidence="5">
    <location>
        <position position="813"/>
    </location>
</feature>
<evidence type="ECO:0000313" key="9">
    <source>
        <dbReference type="Proteomes" id="UP001152087"/>
    </source>
</evidence>
<evidence type="ECO:0000256" key="5">
    <source>
        <dbReference type="PROSITE-ProRule" id="PRU10007"/>
    </source>
</evidence>
<keyword evidence="2 6" id="KW-0560">Oxidoreductase</keyword>